<evidence type="ECO:0000313" key="4">
    <source>
        <dbReference type="WBParaSite" id="GPUH_0001584901-mRNA-1"/>
    </source>
</evidence>
<name>A0A183E4D6_9BILA</name>
<accession>A0A183E4D6</accession>
<sequence length="89" mass="9765">MEKSTTGATSMLYPARAATTNQCPAFFAHPYAWTIHVAELLIAVLSLVLNTCATVFAHDAVPISIAQRRVLVNRALECIKFEGKIITKF</sequence>
<evidence type="ECO:0000256" key="1">
    <source>
        <dbReference type="SAM" id="Phobius"/>
    </source>
</evidence>
<feature type="transmembrane region" description="Helical" evidence="1">
    <location>
        <begin position="33"/>
        <end position="57"/>
    </location>
</feature>
<dbReference type="AlphaFoldDB" id="A0A183E4D6"/>
<keyword evidence="1" id="KW-0472">Membrane</keyword>
<keyword evidence="1" id="KW-0812">Transmembrane</keyword>
<reference evidence="4" key="1">
    <citation type="submission" date="2016-06" db="UniProtKB">
        <authorList>
            <consortium name="WormBaseParasite"/>
        </authorList>
    </citation>
    <scope>IDENTIFICATION</scope>
</reference>
<dbReference type="Proteomes" id="UP000271098">
    <property type="component" value="Unassembled WGS sequence"/>
</dbReference>
<proteinExistence type="predicted"/>
<dbReference type="WBParaSite" id="GPUH_0001584901-mRNA-1">
    <property type="protein sequence ID" value="GPUH_0001584901-mRNA-1"/>
    <property type="gene ID" value="GPUH_0001584901"/>
</dbReference>
<evidence type="ECO:0000313" key="3">
    <source>
        <dbReference type="Proteomes" id="UP000271098"/>
    </source>
</evidence>
<dbReference type="EMBL" id="UYRT01082963">
    <property type="protein sequence ID" value="VDN26746.1"/>
    <property type="molecule type" value="Genomic_DNA"/>
</dbReference>
<keyword evidence="3" id="KW-1185">Reference proteome</keyword>
<reference evidence="2 3" key="2">
    <citation type="submission" date="2018-11" db="EMBL/GenBank/DDBJ databases">
        <authorList>
            <consortium name="Pathogen Informatics"/>
        </authorList>
    </citation>
    <scope>NUCLEOTIDE SEQUENCE [LARGE SCALE GENOMIC DNA]</scope>
</reference>
<evidence type="ECO:0000313" key="2">
    <source>
        <dbReference type="EMBL" id="VDN26746.1"/>
    </source>
</evidence>
<keyword evidence="1" id="KW-1133">Transmembrane helix</keyword>
<protein>
    <submittedName>
        <fullName evidence="4">CNNM transmembrane domain-containing protein</fullName>
    </submittedName>
</protein>
<gene>
    <name evidence="2" type="ORF">GPUH_LOCUS15827</name>
</gene>
<organism evidence="4">
    <name type="scientific">Gongylonema pulchrum</name>
    <dbReference type="NCBI Taxonomy" id="637853"/>
    <lineage>
        <taxon>Eukaryota</taxon>
        <taxon>Metazoa</taxon>
        <taxon>Ecdysozoa</taxon>
        <taxon>Nematoda</taxon>
        <taxon>Chromadorea</taxon>
        <taxon>Rhabditida</taxon>
        <taxon>Spirurina</taxon>
        <taxon>Spiruromorpha</taxon>
        <taxon>Spiruroidea</taxon>
        <taxon>Gongylonematidae</taxon>
        <taxon>Gongylonema</taxon>
    </lineage>
</organism>